<organism evidence="2 3">
    <name type="scientific">Bordetella genomosp. 9</name>
    <dbReference type="NCBI Taxonomy" id="1416803"/>
    <lineage>
        <taxon>Bacteria</taxon>
        <taxon>Pseudomonadati</taxon>
        <taxon>Pseudomonadota</taxon>
        <taxon>Betaproteobacteria</taxon>
        <taxon>Burkholderiales</taxon>
        <taxon>Alcaligenaceae</taxon>
        <taxon>Bordetella</taxon>
    </lineage>
</organism>
<dbReference type="PANTHER" id="PTHR34219:SF8">
    <property type="entry name" value="PEPSY DOMAIN-CONTAINING PROTEIN"/>
    <property type="match status" value="1"/>
</dbReference>
<dbReference type="AlphaFoldDB" id="A0A261R4C2"/>
<evidence type="ECO:0000256" key="1">
    <source>
        <dbReference type="SAM" id="Phobius"/>
    </source>
</evidence>
<feature type="transmembrane region" description="Helical" evidence="1">
    <location>
        <begin position="205"/>
        <end position="226"/>
    </location>
</feature>
<feature type="transmembrane region" description="Helical" evidence="1">
    <location>
        <begin position="35"/>
        <end position="56"/>
    </location>
</feature>
<evidence type="ECO:0008006" key="4">
    <source>
        <dbReference type="Google" id="ProtNLM"/>
    </source>
</evidence>
<keyword evidence="1" id="KW-0812">Transmembrane</keyword>
<keyword evidence="3" id="KW-1185">Reference proteome</keyword>
<dbReference type="Pfam" id="PF03929">
    <property type="entry name" value="PepSY_TM"/>
    <property type="match status" value="1"/>
</dbReference>
<feature type="transmembrane region" description="Helical" evidence="1">
    <location>
        <begin position="399"/>
        <end position="419"/>
    </location>
</feature>
<keyword evidence="1" id="KW-1133">Transmembrane helix</keyword>
<dbReference type="EMBL" id="NEVJ01000003">
    <property type="protein sequence ID" value="OZI19811.1"/>
    <property type="molecule type" value="Genomic_DNA"/>
</dbReference>
<sequence>MTYPSRSIESPAGQAPAARSRAAGRRLWFELHSWIGLKLCVLLSFIFCTGTLAVIATEIDWVIEPAMRVTPQEGQASWGQMVAAAQQAHPDLRLRSLGAPHAERFAAQALMRKADGELLRVWVDPHTGQVTGESTWWSVQRWLRDTHRRLMLPNSYGLTLVTALSIPLLLMLVSSLFIYKRWWRGFLVWPRKGKPRLTWGDVHRLTGVWSLGFMALVGATGAWYLIESLGGDAPRPPVIAQIKGQAKHATLSAANVDRAVSVARDAWPALQVTNVRLTPDGKRLLIEGQAEGWLLRERANVIAVDIATGEIAGRNAGTDMTAHQRIAEMADPLHFGTFGGWPVRWLWFAFGLMLTSLSLTGAYLYGIRATESARAALKRTGIAVMSSSRWAVAWRGMGMWRWACLGLLAAWFVLMLMGVSGDAA</sequence>
<evidence type="ECO:0000313" key="3">
    <source>
        <dbReference type="Proteomes" id="UP000216857"/>
    </source>
</evidence>
<gene>
    <name evidence="2" type="ORF">CAL26_19795</name>
</gene>
<protein>
    <recommendedName>
        <fullName evidence="4">Peptidase</fullName>
    </recommendedName>
</protein>
<evidence type="ECO:0000313" key="2">
    <source>
        <dbReference type="EMBL" id="OZI19811.1"/>
    </source>
</evidence>
<proteinExistence type="predicted"/>
<keyword evidence="1" id="KW-0472">Membrane</keyword>
<comment type="caution">
    <text evidence="2">The sequence shown here is derived from an EMBL/GenBank/DDBJ whole genome shotgun (WGS) entry which is preliminary data.</text>
</comment>
<accession>A0A261R4C2</accession>
<reference evidence="2" key="1">
    <citation type="submission" date="2017-05" db="EMBL/GenBank/DDBJ databases">
        <title>Complete and WGS of Bordetella genogroups.</title>
        <authorList>
            <person name="Spilker T."/>
            <person name="Lipuma J."/>
        </authorList>
    </citation>
    <scope>NUCLEOTIDE SEQUENCE</scope>
    <source>
        <strain evidence="2">AU21707</strain>
    </source>
</reference>
<dbReference type="InterPro" id="IPR005625">
    <property type="entry name" value="PepSY-ass_TM"/>
</dbReference>
<dbReference type="RefSeq" id="WP_094848438.1">
    <property type="nucleotide sequence ID" value="NZ_NEVJ01000003.1"/>
</dbReference>
<dbReference type="OrthoDB" id="9776609at2"/>
<feature type="transmembrane region" description="Helical" evidence="1">
    <location>
        <begin position="156"/>
        <end position="179"/>
    </location>
</feature>
<dbReference type="PANTHER" id="PTHR34219">
    <property type="entry name" value="IRON-REGULATED INNER MEMBRANE PROTEIN-RELATED"/>
    <property type="match status" value="1"/>
</dbReference>
<name>A0A261R4C2_9BORD</name>
<feature type="transmembrane region" description="Helical" evidence="1">
    <location>
        <begin position="345"/>
        <end position="365"/>
    </location>
</feature>
<dbReference type="Proteomes" id="UP000216857">
    <property type="component" value="Unassembled WGS sequence"/>
</dbReference>